<dbReference type="InterPro" id="IPR001387">
    <property type="entry name" value="Cro/C1-type_HTH"/>
</dbReference>
<evidence type="ECO:0000313" key="2">
    <source>
        <dbReference type="EMBL" id="KXF77177.1"/>
    </source>
</evidence>
<proteinExistence type="predicted"/>
<dbReference type="EMBL" id="LNTU01000012">
    <property type="protein sequence ID" value="KXF77177.1"/>
    <property type="molecule type" value="Genomic_DNA"/>
</dbReference>
<dbReference type="Gene3D" id="1.10.260.40">
    <property type="entry name" value="lambda repressor-like DNA-binding domains"/>
    <property type="match status" value="1"/>
</dbReference>
<feature type="domain" description="HTH cro/C1-type" evidence="1">
    <location>
        <begin position="7"/>
        <end position="59"/>
    </location>
</feature>
<dbReference type="STRING" id="1494590.ATN84_07080"/>
<comment type="caution">
    <text evidence="2">The sequence shown here is derived from an EMBL/GenBank/DDBJ whole genome shotgun (WGS) entry which is preliminary data.</text>
</comment>
<dbReference type="CDD" id="cd00093">
    <property type="entry name" value="HTH_XRE"/>
    <property type="match status" value="1"/>
</dbReference>
<dbReference type="RefSeq" id="WP_068881365.1">
    <property type="nucleotide sequence ID" value="NZ_LNTU01000012.1"/>
</dbReference>
<dbReference type="GO" id="GO:0003677">
    <property type="term" value="F:DNA binding"/>
    <property type="evidence" value="ECO:0007669"/>
    <property type="project" value="UniProtKB-KW"/>
</dbReference>
<dbReference type="InterPro" id="IPR010982">
    <property type="entry name" value="Lambda_DNA-bd_dom_sf"/>
</dbReference>
<gene>
    <name evidence="2" type="ORF">ATN84_07080</name>
</gene>
<name>A0A135HVE0_9HYPH</name>
<dbReference type="Pfam" id="PF01381">
    <property type="entry name" value="HTH_3"/>
    <property type="match status" value="1"/>
</dbReference>
<dbReference type="OrthoDB" id="4419620at2"/>
<dbReference type="PROSITE" id="PS50943">
    <property type="entry name" value="HTH_CROC1"/>
    <property type="match status" value="1"/>
</dbReference>
<protein>
    <submittedName>
        <fullName evidence="2">DNA-binding protein</fullName>
    </submittedName>
</protein>
<accession>A0A135HVE0</accession>
<sequence>MKPVQCKMARVALGWGVRDLAKAAQVSTQTVVRLEKGEQLKSSTIDHLRNVLEAAGIEFIPENGGGPGIRLAKTTTR</sequence>
<evidence type="ECO:0000313" key="3">
    <source>
        <dbReference type="Proteomes" id="UP000070107"/>
    </source>
</evidence>
<dbReference type="SUPFAM" id="SSF47413">
    <property type="entry name" value="lambda repressor-like DNA-binding domains"/>
    <property type="match status" value="1"/>
</dbReference>
<reference evidence="2 3" key="1">
    <citation type="submission" date="2015-11" db="EMBL/GenBank/DDBJ databases">
        <title>Draft genome sequence of Paramesorhizobium deserti A-3-E, a strain highly resistant to diverse beta-lactam antibiotics.</title>
        <authorList>
            <person name="Lv R."/>
            <person name="Yang X."/>
            <person name="Fang N."/>
            <person name="Guo J."/>
            <person name="Luo X."/>
            <person name="Peng F."/>
            <person name="Yang R."/>
            <person name="Cui Y."/>
            <person name="Fang C."/>
            <person name="Song Y."/>
        </authorList>
    </citation>
    <scope>NUCLEOTIDE SEQUENCE [LARGE SCALE GENOMIC DNA]</scope>
    <source>
        <strain evidence="2 3">A-3-E</strain>
    </source>
</reference>
<dbReference type="Proteomes" id="UP000070107">
    <property type="component" value="Unassembled WGS sequence"/>
</dbReference>
<dbReference type="AlphaFoldDB" id="A0A135HVE0"/>
<keyword evidence="2" id="KW-0238">DNA-binding</keyword>
<keyword evidence="3" id="KW-1185">Reference proteome</keyword>
<evidence type="ECO:0000259" key="1">
    <source>
        <dbReference type="PROSITE" id="PS50943"/>
    </source>
</evidence>
<organism evidence="2 3">
    <name type="scientific">Paramesorhizobium deserti</name>
    <dbReference type="NCBI Taxonomy" id="1494590"/>
    <lineage>
        <taxon>Bacteria</taxon>
        <taxon>Pseudomonadati</taxon>
        <taxon>Pseudomonadota</taxon>
        <taxon>Alphaproteobacteria</taxon>
        <taxon>Hyphomicrobiales</taxon>
        <taxon>Phyllobacteriaceae</taxon>
        <taxon>Paramesorhizobium</taxon>
    </lineage>
</organism>